<dbReference type="PANTHER" id="PTHR30046:SF0">
    <property type="entry name" value="FLAGELLAR M-RING PROTEIN"/>
    <property type="match status" value="1"/>
</dbReference>
<organism evidence="14 15">
    <name type="scientific">Rhizobium rhododendri</name>
    <dbReference type="NCBI Taxonomy" id="2506430"/>
    <lineage>
        <taxon>Bacteria</taxon>
        <taxon>Pseudomonadati</taxon>
        <taxon>Pseudomonadota</taxon>
        <taxon>Alphaproteobacteria</taxon>
        <taxon>Hyphomicrobiales</taxon>
        <taxon>Rhizobiaceae</taxon>
        <taxon>Rhizobium/Agrobacterium group</taxon>
        <taxon>Rhizobium</taxon>
    </lineage>
</organism>
<evidence type="ECO:0000256" key="11">
    <source>
        <dbReference type="SAM" id="Phobius"/>
    </source>
</evidence>
<dbReference type="InterPro" id="IPR043427">
    <property type="entry name" value="YscJ/FliF"/>
</dbReference>
<name>A0ABY8IJ85_9HYPH</name>
<dbReference type="Gene3D" id="3.30.300.30">
    <property type="match status" value="1"/>
</dbReference>
<evidence type="ECO:0000256" key="2">
    <source>
        <dbReference type="ARBA" id="ARBA00004651"/>
    </source>
</evidence>
<keyword evidence="14" id="KW-0282">Flagellum</keyword>
<dbReference type="RefSeq" id="WP_142823994.1">
    <property type="nucleotide sequence ID" value="NZ_CP117267.1"/>
</dbReference>
<evidence type="ECO:0000256" key="8">
    <source>
        <dbReference type="ARBA" id="ARBA00023143"/>
    </source>
</evidence>
<dbReference type="NCBIfam" id="TIGR00206">
    <property type="entry name" value="fliF"/>
    <property type="match status" value="1"/>
</dbReference>
<dbReference type="PRINTS" id="PR01009">
    <property type="entry name" value="FLGMRINGFLIF"/>
</dbReference>
<evidence type="ECO:0000256" key="6">
    <source>
        <dbReference type="ARBA" id="ARBA00022989"/>
    </source>
</evidence>
<evidence type="ECO:0000256" key="4">
    <source>
        <dbReference type="ARBA" id="ARBA00022475"/>
    </source>
</evidence>
<keyword evidence="7 11" id="KW-0472">Membrane</keyword>
<evidence type="ECO:0000313" key="14">
    <source>
        <dbReference type="EMBL" id="WFS23134.1"/>
    </source>
</evidence>
<evidence type="ECO:0000313" key="15">
    <source>
        <dbReference type="Proteomes" id="UP000318939"/>
    </source>
</evidence>
<comment type="function">
    <text evidence="9">The M ring may be actively involved in energy transduction.</text>
</comment>
<dbReference type="Proteomes" id="UP000318939">
    <property type="component" value="Chromosome"/>
</dbReference>
<sequence length="563" mass="59666">MNLLNQLLQILKNVQNLGRNRLMALGGVAVLSIAVVLGAALYVNKPAQETLYVGLDKPDLNQISIALAEANIAFQVGTDGTSVTVPAGTTGKARLLLAEKGLPNSTNAGYELFDNVGSLGLTSFMQEVTRVRALEGEIGRTITSINGISAARVHIVMPDVGNFRKAGQKPTASVMIRAGSEAGRKSAQSIRHLVASAVPGLEVDDVTILDSTGQLLASGDDPGNNALNRNLGIVQNVQSEVEKNIDKALAPFLGMDNFRSSVTAQLNTDTQQIQSTVYDPESKVERSVRTTKENQKSQQQQSDTAATVEQNIPQAAPASGGASPQNSDQTDKKDEQTNYEINSTTTATVRNSYKLEKLSVAVVVNKGRIAKMVGEPADQAKIDAYIADMQKIVATAAGLDPKRGDIITVNAMDFLDTQLLDDTASSPGIMDMLSRNMAGIINSLAFVVVAFLIIMMGFRPLIRSVAGGRLAGTEADSALPDAAGLELPDFAPGGAGAGGALMDGFGSDFGFDSTDDLLTMGDDDGNFNRRVKEGPERRLSRMVEMSEERAAKILRKWAVDVAA</sequence>
<evidence type="ECO:0000259" key="13">
    <source>
        <dbReference type="Pfam" id="PF08345"/>
    </source>
</evidence>
<dbReference type="PIRSF" id="PIRSF004862">
    <property type="entry name" value="FliF"/>
    <property type="match status" value="1"/>
</dbReference>
<feature type="region of interest" description="Disordered" evidence="10">
    <location>
        <begin position="271"/>
        <end position="343"/>
    </location>
</feature>
<dbReference type="PANTHER" id="PTHR30046">
    <property type="entry name" value="FLAGELLAR M-RING PROTEIN"/>
    <property type="match status" value="1"/>
</dbReference>
<feature type="transmembrane region" description="Helical" evidence="11">
    <location>
        <begin position="21"/>
        <end position="43"/>
    </location>
</feature>
<evidence type="ECO:0000256" key="10">
    <source>
        <dbReference type="SAM" id="MobiDB-lite"/>
    </source>
</evidence>
<feature type="domain" description="Flagellar M-ring C-terminal" evidence="13">
    <location>
        <begin position="249"/>
        <end position="414"/>
    </location>
</feature>
<feature type="transmembrane region" description="Helical" evidence="11">
    <location>
        <begin position="437"/>
        <end position="458"/>
    </location>
</feature>
<gene>
    <name evidence="14" type="primary">fliF</name>
    <name evidence="14" type="ORF">PR018_00985</name>
</gene>
<keyword evidence="14" id="KW-0966">Cell projection</keyword>
<accession>A0ABY8IJ85</accession>
<reference evidence="14" key="1">
    <citation type="journal article" date="2019" name="Phytopathology">
        <title>A Novel Group of Rhizobium tumorigenes-Like Agrobacteria Associated with Crown Gall Disease of Rhododendron and Blueberry.</title>
        <authorList>
            <person name="Kuzmanovic N."/>
            <person name="Behrens P."/>
            <person name="Idczak E."/>
            <person name="Wagner S."/>
            <person name="Gotz M."/>
            <person name="Sproer C."/>
            <person name="Bunk B."/>
            <person name="Overmann J."/>
            <person name="Smalla K."/>
        </authorList>
    </citation>
    <scope>NUCLEOTIDE SEQUENCE</scope>
    <source>
        <strain evidence="14">Rho-6.2</strain>
    </source>
</reference>
<dbReference type="Pfam" id="PF08345">
    <property type="entry name" value="YscJ_FliF_C"/>
    <property type="match status" value="1"/>
</dbReference>
<keyword evidence="15" id="KW-1185">Reference proteome</keyword>
<evidence type="ECO:0000256" key="1">
    <source>
        <dbReference type="ARBA" id="ARBA00004117"/>
    </source>
</evidence>
<protein>
    <recommendedName>
        <fullName evidence="9">Flagellar M-ring protein</fullName>
    </recommendedName>
</protein>
<evidence type="ECO:0000256" key="3">
    <source>
        <dbReference type="ARBA" id="ARBA00007971"/>
    </source>
</evidence>
<keyword evidence="8 9" id="KW-0975">Bacterial flagellum</keyword>
<keyword evidence="14" id="KW-0969">Cilium</keyword>
<dbReference type="Pfam" id="PF01514">
    <property type="entry name" value="YscJ_FliF"/>
    <property type="match status" value="1"/>
</dbReference>
<keyword evidence="4" id="KW-1003">Cell membrane</keyword>
<evidence type="ECO:0000259" key="12">
    <source>
        <dbReference type="Pfam" id="PF01514"/>
    </source>
</evidence>
<feature type="compositionally biased region" description="Polar residues" evidence="10">
    <location>
        <begin position="296"/>
        <end position="312"/>
    </location>
</feature>
<feature type="compositionally biased region" description="Low complexity" evidence="10">
    <location>
        <begin position="313"/>
        <end position="325"/>
    </location>
</feature>
<feature type="compositionally biased region" description="Basic and acidic residues" evidence="10">
    <location>
        <begin position="280"/>
        <end position="295"/>
    </location>
</feature>
<dbReference type="InterPro" id="IPR006182">
    <property type="entry name" value="FliF_N_dom"/>
</dbReference>
<dbReference type="EMBL" id="CP117267">
    <property type="protein sequence ID" value="WFS23134.1"/>
    <property type="molecule type" value="Genomic_DNA"/>
</dbReference>
<keyword evidence="6 11" id="KW-1133">Transmembrane helix</keyword>
<evidence type="ECO:0000256" key="7">
    <source>
        <dbReference type="ARBA" id="ARBA00023136"/>
    </source>
</evidence>
<feature type="domain" description="Flagellar M-ring N-terminal" evidence="12">
    <location>
        <begin position="44"/>
        <end position="217"/>
    </location>
</feature>
<evidence type="ECO:0000256" key="5">
    <source>
        <dbReference type="ARBA" id="ARBA00022692"/>
    </source>
</evidence>
<dbReference type="InterPro" id="IPR013556">
    <property type="entry name" value="Flag_M-ring_C"/>
</dbReference>
<reference evidence="14" key="2">
    <citation type="journal article" date="2023" name="MicrobiologyOpen">
        <title>Genomics of the tumorigenes clade of the family Rhizobiaceae and description of Rhizobium rhododendri sp. nov.</title>
        <authorList>
            <person name="Kuzmanovic N."/>
            <person name="diCenzo G.C."/>
            <person name="Bunk B."/>
            <person name="Sproeer C."/>
            <person name="Fruehling A."/>
            <person name="Neumann-Schaal M."/>
            <person name="Overmann J."/>
            <person name="Smalla K."/>
        </authorList>
    </citation>
    <scope>NUCLEOTIDE SEQUENCE</scope>
    <source>
        <strain evidence="14">Rho-6.2</strain>
    </source>
</reference>
<proteinExistence type="inferred from homology"/>
<keyword evidence="5 11" id="KW-0812">Transmembrane</keyword>
<dbReference type="InterPro" id="IPR000067">
    <property type="entry name" value="FlgMring_FliF"/>
</dbReference>
<comment type="subcellular location">
    <subcellularLocation>
        <location evidence="1 9">Bacterial flagellum basal body</location>
    </subcellularLocation>
    <subcellularLocation>
        <location evidence="2">Cell membrane</location>
        <topology evidence="2">Multi-pass membrane protein</topology>
    </subcellularLocation>
</comment>
<dbReference type="InterPro" id="IPR045851">
    <property type="entry name" value="AMP-bd_C_sf"/>
</dbReference>
<evidence type="ECO:0000256" key="9">
    <source>
        <dbReference type="PIRNR" id="PIRNR004862"/>
    </source>
</evidence>
<comment type="similarity">
    <text evidence="3 9">Belongs to the FliF family.</text>
</comment>